<protein>
    <recommendedName>
        <fullName evidence="1">Ubiquitin-like domain-containing protein</fullName>
    </recommendedName>
</protein>
<gene>
    <name evidence="2" type="ORF">AC579_2150</name>
</gene>
<proteinExistence type="predicted"/>
<dbReference type="AlphaFoldDB" id="A0A139IEW3"/>
<accession>A0A139IEW3</accession>
<reference evidence="2 3" key="1">
    <citation type="submission" date="2015-07" db="EMBL/GenBank/DDBJ databases">
        <title>Comparative genomics of the Sigatoka disease complex on banana suggests a link between parallel evolutionary changes in Pseudocercospora fijiensis and Pseudocercospora eumusae and increased virulence on the banana host.</title>
        <authorList>
            <person name="Chang T.-C."/>
            <person name="Salvucci A."/>
            <person name="Crous P.W."/>
            <person name="Stergiopoulos I."/>
        </authorList>
    </citation>
    <scope>NUCLEOTIDE SEQUENCE [LARGE SCALE GENOMIC DNA]</scope>
    <source>
        <strain evidence="2 3">CBS 116634</strain>
    </source>
</reference>
<keyword evidence="3" id="KW-1185">Reference proteome</keyword>
<evidence type="ECO:0000259" key="1">
    <source>
        <dbReference type="PROSITE" id="PS50053"/>
    </source>
</evidence>
<name>A0A139IEW3_9PEZI</name>
<dbReference type="InterPro" id="IPR000626">
    <property type="entry name" value="Ubiquitin-like_dom"/>
</dbReference>
<evidence type="ECO:0000313" key="2">
    <source>
        <dbReference type="EMBL" id="KXT13116.1"/>
    </source>
</evidence>
<feature type="domain" description="Ubiquitin-like" evidence="1">
    <location>
        <begin position="295"/>
        <end position="362"/>
    </location>
</feature>
<comment type="caution">
    <text evidence="2">The sequence shown here is derived from an EMBL/GenBank/DDBJ whole genome shotgun (WGS) entry which is preliminary data.</text>
</comment>
<evidence type="ECO:0000313" key="3">
    <source>
        <dbReference type="Proteomes" id="UP000073492"/>
    </source>
</evidence>
<dbReference type="CDD" id="cd17039">
    <property type="entry name" value="Ubl_ubiquitin_like"/>
    <property type="match status" value="1"/>
</dbReference>
<organism evidence="2 3">
    <name type="scientific">Pseudocercospora musae</name>
    <dbReference type="NCBI Taxonomy" id="113226"/>
    <lineage>
        <taxon>Eukaryota</taxon>
        <taxon>Fungi</taxon>
        <taxon>Dikarya</taxon>
        <taxon>Ascomycota</taxon>
        <taxon>Pezizomycotina</taxon>
        <taxon>Dothideomycetes</taxon>
        <taxon>Dothideomycetidae</taxon>
        <taxon>Mycosphaerellales</taxon>
        <taxon>Mycosphaerellaceae</taxon>
        <taxon>Pseudocercospora</taxon>
    </lineage>
</organism>
<dbReference type="Proteomes" id="UP000073492">
    <property type="component" value="Unassembled WGS sequence"/>
</dbReference>
<dbReference type="EMBL" id="LFZO01000129">
    <property type="protein sequence ID" value="KXT13116.1"/>
    <property type="molecule type" value="Genomic_DNA"/>
</dbReference>
<dbReference type="OrthoDB" id="10614278at2759"/>
<sequence length="374" mass="41246">MGVNTAMKHHNVEVNINTTIEVPLETILASRVGDDETLDIEAVTATLKEAAIDAIKAHPKSAGDTSSSLRISSSDLREIDRAASGEAAAATDEVKEMTRKSLLEDSCRLKRWCPDAKTDSQTDARTTPVNTTPAALEDTRISSHVAGSDGIVNIRVQYNYLVSTRQTRGSSTVEEFLAEIRASLPKVPDHYRRLVWIADLRPEAEAIVLRGSTKLWNTNISKFGTVHLQPGECDIADPGSAPAPEEREIRVAIVFYNEDDQATDDDDSWVDGHGVVRAGPEMIVRQKACARNPQLHSRLMVVDMRPTNTFLDVKKAMHAQRDSFEVSASELYMSLEDQISGRQADDELTLEEAGVDDGESMYWKKMRPVSGILE</sequence>
<dbReference type="PROSITE" id="PS50053">
    <property type="entry name" value="UBIQUITIN_2"/>
    <property type="match status" value="1"/>
</dbReference>